<evidence type="ECO:0000259" key="9">
    <source>
        <dbReference type="PROSITE" id="PS51712"/>
    </source>
</evidence>
<dbReference type="PANTHER" id="PTHR43834">
    <property type="entry name" value="GTPASE DER"/>
    <property type="match status" value="1"/>
</dbReference>
<evidence type="ECO:0000256" key="6">
    <source>
        <dbReference type="ARBA" id="ARBA00023134"/>
    </source>
</evidence>
<dbReference type="SUPFAM" id="SSF52540">
    <property type="entry name" value="P-loop containing nucleoside triphosphate hydrolases"/>
    <property type="match status" value="2"/>
</dbReference>
<keyword evidence="5" id="KW-0547">Nucleotide-binding</keyword>
<evidence type="ECO:0000256" key="1">
    <source>
        <dbReference type="ARBA" id="ARBA00008279"/>
    </source>
</evidence>
<feature type="domain" description="EngA-type G" evidence="9">
    <location>
        <begin position="98"/>
        <end position="279"/>
    </location>
</feature>
<evidence type="ECO:0000256" key="4">
    <source>
        <dbReference type="ARBA" id="ARBA00022737"/>
    </source>
</evidence>
<organism evidence="10">
    <name type="scientific">Ostreococcus mediterraneus</name>
    <dbReference type="NCBI Taxonomy" id="1486918"/>
    <lineage>
        <taxon>Eukaryota</taxon>
        <taxon>Viridiplantae</taxon>
        <taxon>Chlorophyta</taxon>
        <taxon>Mamiellophyceae</taxon>
        <taxon>Mamiellales</taxon>
        <taxon>Bathycoccaceae</taxon>
        <taxon>Ostreococcus</taxon>
    </lineage>
</organism>
<evidence type="ECO:0000256" key="2">
    <source>
        <dbReference type="ARBA" id="ARBA00020953"/>
    </source>
</evidence>
<dbReference type="AlphaFoldDB" id="A0A7S0KPB7"/>
<dbReference type="Pfam" id="PF14714">
    <property type="entry name" value="KH_dom-like"/>
    <property type="match status" value="1"/>
</dbReference>
<proteinExistence type="inferred from homology"/>
<keyword evidence="4" id="KW-0677">Repeat</keyword>
<dbReference type="InterPro" id="IPR032859">
    <property type="entry name" value="KH_dom-like"/>
</dbReference>
<evidence type="ECO:0000256" key="8">
    <source>
        <dbReference type="SAM" id="MobiDB-lite"/>
    </source>
</evidence>
<accession>A0A7S0KPB7</accession>
<feature type="compositionally biased region" description="Acidic residues" evidence="8">
    <location>
        <begin position="48"/>
        <end position="65"/>
    </location>
</feature>
<evidence type="ECO:0000256" key="7">
    <source>
        <dbReference type="ARBA" id="ARBA00032345"/>
    </source>
</evidence>
<protein>
    <recommendedName>
        <fullName evidence="2">GTPase Der</fullName>
    </recommendedName>
    <alternativeName>
        <fullName evidence="7">GTP-binding protein EngA</fullName>
    </alternativeName>
</protein>
<dbReference type="InterPro" id="IPR015946">
    <property type="entry name" value="KH_dom-like_a/b"/>
</dbReference>
<dbReference type="InterPro" id="IPR006073">
    <property type="entry name" value="GTP-bd"/>
</dbReference>
<evidence type="ECO:0000256" key="3">
    <source>
        <dbReference type="ARBA" id="ARBA00022517"/>
    </source>
</evidence>
<dbReference type="CDD" id="cd01894">
    <property type="entry name" value="EngA1"/>
    <property type="match status" value="1"/>
</dbReference>
<evidence type="ECO:0000313" key="10">
    <source>
        <dbReference type="EMBL" id="CAD8588130.1"/>
    </source>
</evidence>
<dbReference type="GO" id="GO:0009507">
    <property type="term" value="C:chloroplast"/>
    <property type="evidence" value="ECO:0007669"/>
    <property type="project" value="TreeGrafter"/>
</dbReference>
<keyword evidence="6" id="KW-0342">GTP-binding</keyword>
<dbReference type="NCBIfam" id="TIGR03594">
    <property type="entry name" value="GTPase_EngA"/>
    <property type="match status" value="1"/>
</dbReference>
<dbReference type="CDD" id="cd01895">
    <property type="entry name" value="EngA2"/>
    <property type="match status" value="1"/>
</dbReference>
<dbReference type="Gene3D" id="3.30.300.20">
    <property type="match status" value="1"/>
</dbReference>
<dbReference type="PROSITE" id="PS51712">
    <property type="entry name" value="G_ENGA"/>
    <property type="match status" value="2"/>
</dbReference>
<gene>
    <name evidence="10" type="ORF">OMED0929_LOCUS6804</name>
</gene>
<dbReference type="FunFam" id="3.40.50.300:FF:000040">
    <property type="entry name" value="GTPase Der"/>
    <property type="match status" value="1"/>
</dbReference>
<feature type="domain" description="EngA-type G" evidence="9">
    <location>
        <begin position="298"/>
        <end position="478"/>
    </location>
</feature>
<sequence length="569" mass="62986">MAAYDREGAAYAASWTATLRESASDARALERALFDAAAKDGARRGDSLFDDDDENADDDDDDDDGGGVNTKKQNERADAVRRRKTRRQWGKIPDEKLPRVAIVGRPNVGKSALFNRLTGTKRAIVYDEPGVTRDRMYVRSYWGEHEFMMVDTGGLENLPRNPASAMKIDRVGGIEILPGMIEAQAAEAVKEASVLIFVVDGQVGLTAADIDIYSWLRKYHSHIPLHLAVNKCESTTKGEDQVLEFWSLGDVTPLGVSAISGTGTGELLENMCATLPPPPSLEDGEARGEDEEEEDIPVTVAIIGRPNVGKSSLLNGLAGEARSIVSNFSGTTRDSIDTEVTDAYSGRKFTLIDTAGIRRRTQVKSGSDGAEKLSVGRALQAMKRADVVVLVIDATEGASQQDFVLAERATQEGCAIVLCINKWDKVDKDSYTMNKYTLEMRQKLRVFEYAEIVYTSALTGQRIQKILDSAHTASQNHRKRLTTATLNAVVQEATLWKLPPSRNSRKGKVYYITQASIRPPTFVFFVNDPKLFPETYRRYMERQLRENIGFPGTPIRLLWRGKGVEKVRK</sequence>
<comment type="similarity">
    <text evidence="1">Belongs to the TRAFAC class TrmE-Era-EngA-EngB-Septin-like GTPase superfamily. EngA (Der) GTPase family.</text>
</comment>
<dbReference type="NCBIfam" id="TIGR00231">
    <property type="entry name" value="small_GTP"/>
    <property type="match status" value="2"/>
</dbReference>
<dbReference type="FunFam" id="3.30.300.20:FF:000004">
    <property type="entry name" value="GTPase Der"/>
    <property type="match status" value="1"/>
</dbReference>
<dbReference type="InterPro" id="IPR005225">
    <property type="entry name" value="Small_GTP-bd"/>
</dbReference>
<dbReference type="GO" id="GO:0042254">
    <property type="term" value="P:ribosome biogenesis"/>
    <property type="evidence" value="ECO:0007669"/>
    <property type="project" value="UniProtKB-KW"/>
</dbReference>
<evidence type="ECO:0000256" key="5">
    <source>
        <dbReference type="ARBA" id="ARBA00022741"/>
    </source>
</evidence>
<dbReference type="FunFam" id="3.40.50.300:FF:001185">
    <property type="entry name" value="GTPase Der"/>
    <property type="match status" value="1"/>
</dbReference>
<reference evidence="10" key="1">
    <citation type="submission" date="2021-01" db="EMBL/GenBank/DDBJ databases">
        <authorList>
            <person name="Corre E."/>
            <person name="Pelletier E."/>
            <person name="Niang G."/>
            <person name="Scheremetjew M."/>
            <person name="Finn R."/>
            <person name="Kale V."/>
            <person name="Holt S."/>
            <person name="Cochrane G."/>
            <person name="Meng A."/>
            <person name="Brown T."/>
            <person name="Cohen L."/>
        </authorList>
    </citation>
    <scope>NUCLEOTIDE SEQUENCE</scope>
    <source>
        <strain evidence="10">Clade-D-RCC2572</strain>
    </source>
</reference>
<dbReference type="Gene3D" id="3.40.50.300">
    <property type="entry name" value="P-loop containing nucleotide triphosphate hydrolases"/>
    <property type="match status" value="2"/>
</dbReference>
<dbReference type="Pfam" id="PF01926">
    <property type="entry name" value="MMR_HSR1"/>
    <property type="match status" value="2"/>
</dbReference>
<dbReference type="InterPro" id="IPR016484">
    <property type="entry name" value="GTPase_Der"/>
</dbReference>
<dbReference type="PANTHER" id="PTHR43834:SF2">
    <property type="entry name" value="GTPASE DER"/>
    <property type="match status" value="1"/>
</dbReference>
<dbReference type="HAMAP" id="MF_00195">
    <property type="entry name" value="GTPase_Der"/>
    <property type="match status" value="1"/>
</dbReference>
<dbReference type="InterPro" id="IPR027417">
    <property type="entry name" value="P-loop_NTPase"/>
</dbReference>
<dbReference type="GO" id="GO:0005525">
    <property type="term" value="F:GTP binding"/>
    <property type="evidence" value="ECO:0007669"/>
    <property type="project" value="UniProtKB-KW"/>
</dbReference>
<dbReference type="InterPro" id="IPR031166">
    <property type="entry name" value="G_ENGA"/>
</dbReference>
<name>A0A7S0KPB7_9CHLO</name>
<dbReference type="EMBL" id="HBEW01008052">
    <property type="protein sequence ID" value="CAD8588130.1"/>
    <property type="molecule type" value="Transcribed_RNA"/>
</dbReference>
<feature type="region of interest" description="Disordered" evidence="8">
    <location>
        <begin position="43"/>
        <end position="90"/>
    </location>
</feature>
<keyword evidence="3" id="KW-0690">Ribosome biogenesis</keyword>
<dbReference type="PRINTS" id="PR00326">
    <property type="entry name" value="GTP1OBG"/>
</dbReference>